<protein>
    <submittedName>
        <fullName evidence="2">Beta-lactamase family protein</fullName>
    </submittedName>
</protein>
<reference evidence="2 3" key="1">
    <citation type="submission" date="2022-09" db="EMBL/GenBank/DDBJ databases">
        <title>Chryseobacterium oleae sp.nov., isolated from the inter-root soil of Pyrola calliantha H. Andr. in Tibet.</title>
        <authorList>
            <person name="Li Z."/>
        </authorList>
    </citation>
    <scope>NUCLEOTIDE SEQUENCE [LARGE SCALE GENOMIC DNA]</scope>
    <source>
        <strain evidence="3">pc1-10</strain>
    </source>
</reference>
<dbReference type="RefSeq" id="WP_259838502.1">
    <property type="nucleotide sequence ID" value="NZ_JAOAMU010000002.1"/>
</dbReference>
<dbReference type="PANTHER" id="PTHR46825:SF9">
    <property type="entry name" value="BETA-LACTAMASE-RELATED DOMAIN-CONTAINING PROTEIN"/>
    <property type="match status" value="1"/>
</dbReference>
<dbReference type="SUPFAM" id="SSF56601">
    <property type="entry name" value="beta-lactamase/transpeptidase-like"/>
    <property type="match status" value="1"/>
</dbReference>
<dbReference type="InterPro" id="IPR050491">
    <property type="entry name" value="AmpC-like"/>
</dbReference>
<sequence length="359" mass="41266">MKYVTLILFFALLGCKIVHPINTQNVEHAITKNALQLLKDKRFHSVSIAVLKDGKSTIKHFGELTIGKGNKPNDSTLYELASVTKTFTGYIAAKAVLDQKLNLEDDIRIYLDEPYPNLAFKGEPITIKHLITHTSGFPNFPIKSENKKAFFEGLKLIKIETKPGEVYSYSNTAPELTAYILEKVYQKSFEELVIEFILKPNTMNQTKFTLNENDRTRLVKGYNDKNELMPNFNRTLWGGISGLHSTTTDLVKYMKLQLDQSNLIVNESHRKLHKEGSDFWEGYHWYIIENGNQLMYRHHGGIYGMQNWFVIYPKQNIGISILTNTSFNETGEILEKVVDNLYDDINSFQLSRDINFPNP</sequence>
<name>A0ABT2IUC0_9FLAO</name>
<gene>
    <name evidence="2" type="ORF">N0B48_09415</name>
</gene>
<accession>A0ABT2IUC0</accession>
<proteinExistence type="predicted"/>
<dbReference type="InterPro" id="IPR001466">
    <property type="entry name" value="Beta-lactam-related"/>
</dbReference>
<dbReference type="PANTHER" id="PTHR46825">
    <property type="entry name" value="D-ALANYL-D-ALANINE-CARBOXYPEPTIDASE/ENDOPEPTIDASE AMPH"/>
    <property type="match status" value="1"/>
</dbReference>
<dbReference type="Proteomes" id="UP001525566">
    <property type="component" value="Unassembled WGS sequence"/>
</dbReference>
<evidence type="ECO:0000313" key="3">
    <source>
        <dbReference type="Proteomes" id="UP001525566"/>
    </source>
</evidence>
<dbReference type="InterPro" id="IPR012338">
    <property type="entry name" value="Beta-lactam/transpept-like"/>
</dbReference>
<dbReference type="PROSITE" id="PS51257">
    <property type="entry name" value="PROKAR_LIPOPROTEIN"/>
    <property type="match status" value="1"/>
</dbReference>
<dbReference type="EMBL" id="JAOAMU010000002">
    <property type="protein sequence ID" value="MCT2562106.1"/>
    <property type="molecule type" value="Genomic_DNA"/>
</dbReference>
<dbReference type="Gene3D" id="3.40.710.10">
    <property type="entry name" value="DD-peptidase/beta-lactamase superfamily"/>
    <property type="match status" value="1"/>
</dbReference>
<organism evidence="2 3">
    <name type="scientific">Chryseobacterium herbae</name>
    <dbReference type="NCBI Taxonomy" id="2976476"/>
    <lineage>
        <taxon>Bacteria</taxon>
        <taxon>Pseudomonadati</taxon>
        <taxon>Bacteroidota</taxon>
        <taxon>Flavobacteriia</taxon>
        <taxon>Flavobacteriales</taxon>
        <taxon>Weeksellaceae</taxon>
        <taxon>Chryseobacterium group</taxon>
        <taxon>Chryseobacterium</taxon>
    </lineage>
</organism>
<evidence type="ECO:0000259" key="1">
    <source>
        <dbReference type="Pfam" id="PF00144"/>
    </source>
</evidence>
<keyword evidence="3" id="KW-1185">Reference proteome</keyword>
<dbReference type="Pfam" id="PF00144">
    <property type="entry name" value="Beta-lactamase"/>
    <property type="match status" value="1"/>
</dbReference>
<feature type="domain" description="Beta-lactamase-related" evidence="1">
    <location>
        <begin position="36"/>
        <end position="329"/>
    </location>
</feature>
<evidence type="ECO:0000313" key="2">
    <source>
        <dbReference type="EMBL" id="MCT2562106.1"/>
    </source>
</evidence>
<comment type="caution">
    <text evidence="2">The sequence shown here is derived from an EMBL/GenBank/DDBJ whole genome shotgun (WGS) entry which is preliminary data.</text>
</comment>